<proteinExistence type="predicted"/>
<dbReference type="InterPro" id="IPR032418">
    <property type="entry name" value="E1_FCCH"/>
</dbReference>
<reference evidence="2" key="2">
    <citation type="submission" date="2015-03" db="EMBL/GenBank/DDBJ databases">
        <authorList>
            <person name="Chow C.-E.T."/>
            <person name="Winget D.M."/>
            <person name="White R.A.III."/>
            <person name="Hallam S.J."/>
            <person name="Suttle C.A."/>
        </authorList>
    </citation>
    <scope>NUCLEOTIDE SEQUENCE</scope>
    <source>
        <strain evidence="2">Oxic1_11</strain>
    </source>
</reference>
<dbReference type="Pfam" id="PF16190">
    <property type="entry name" value="E1_FCCH"/>
    <property type="match status" value="1"/>
</dbReference>
<name>A0A0F7L7R5_9VIRU</name>
<feature type="domain" description="Ubiquitin-activating enzyme E1 FCCH" evidence="1">
    <location>
        <begin position="113"/>
        <end position="181"/>
    </location>
</feature>
<dbReference type="InterPro" id="IPR042302">
    <property type="entry name" value="E1_FCCH_sf"/>
</dbReference>
<protein>
    <recommendedName>
        <fullName evidence="1">Ubiquitin-activating enzyme E1 FCCH domain-containing protein</fullName>
    </recommendedName>
</protein>
<evidence type="ECO:0000313" key="2">
    <source>
        <dbReference type="EMBL" id="AKH48609.1"/>
    </source>
</evidence>
<organism evidence="2">
    <name type="scientific">uncultured marine virus</name>
    <dbReference type="NCBI Taxonomy" id="186617"/>
    <lineage>
        <taxon>Viruses</taxon>
        <taxon>environmental samples</taxon>
    </lineage>
</organism>
<accession>A0A0F7L7R5</accession>
<reference evidence="2" key="1">
    <citation type="journal article" date="2015" name="Front. Microbiol.">
        <title>Combining genomic sequencing methods to explore viral diversity and reveal potential virus-host interactions.</title>
        <authorList>
            <person name="Chow C.E."/>
            <person name="Winget D.M."/>
            <person name="White R.A.III."/>
            <person name="Hallam S.J."/>
            <person name="Suttle C.A."/>
        </authorList>
    </citation>
    <scope>NUCLEOTIDE SEQUENCE</scope>
    <source>
        <strain evidence="2">Oxic1_11</strain>
    </source>
</reference>
<evidence type="ECO:0000259" key="1">
    <source>
        <dbReference type="Pfam" id="PF16190"/>
    </source>
</evidence>
<dbReference type="Gene3D" id="2.40.30.180">
    <property type="entry name" value="Ubiquitin-activating enzyme E1, FCCH domain"/>
    <property type="match status" value="1"/>
</dbReference>
<sequence length="854" mass="91591">MARVAVELTNFTGGELSPRLDGRTDLAKYASGCSTLENLIVYPHGSAARRPGSTFVAEVANSANKTRLIPFEFSTTQTYMLEFSNLKMRVYKDSGAVLEGDKTISAITKANPAVVTATSHGYSNGDEVVITAVGGMTEVNGKRFLVADKTTNTFELQDKDGVDINSSTFTTYTSGGVSNKVFELATPYTTAQLFDIKFAQSADVMYITHPAHEVEKLSRTGHTAWTLTDVDFTKGPMQDANTTDTTLNPGQAAVGTSIALVASAVTGINGGSGFLATDVGRFVFLNNGYAKITGVTDTTNAVITIITALDNANATANWQLGAFSDTTGHPSCVTFFEQRLVFAGTTNQPQTIFFSKSGDYENMDSNIGGTIADDDAIIYTIASNQVNAIRFMTSTRTLIIGTAGGEFTVSGGGTDSAVTPTNILIKKQSNHGAANVDAISVGNATLFLQRAKRKIRELAYNFDVDGYTAPDMTILAEHISEGGLTQIAYQQEPNQIVYGVRGDGELVGLTYQREQQVTAWHRHIFGGRFGIATLTVSDYANIANGTKLTLTKSDGTTVNFTSTTGTAGTNEFKTQTNNNTTATNLKTAINAHANFTATVNNAVVTVTETAHEATGYLTIKSFDSTRLTATSEGKAVVESAAVIPTDDTEYQVYVIIKRTVNGATKRYVEFLNVFDFDQTDNTSFNFLDSALSYSGSAVSTLSGLDHLEGQVVAILADGATHPNKTVSSGSVTLDRSSKSVKIGLAYTSLLKTMRLNAGSQNGTSQGKTKRIYDITVRMFETIGVEVGPDLDNLERIPFRSSADLMDEGIPPFTGDKEVEFRGNYETDGFIFVRQTQPLPFTILSLYPRLQTNDG</sequence>
<dbReference type="EMBL" id="KR029606">
    <property type="protein sequence ID" value="AKH48609.1"/>
    <property type="molecule type" value="Genomic_DNA"/>
</dbReference>